<dbReference type="OrthoDB" id="5600085at2759"/>
<evidence type="ECO:0000259" key="9">
    <source>
        <dbReference type="PROSITE" id="PS50073"/>
    </source>
</evidence>
<evidence type="ECO:0000256" key="1">
    <source>
        <dbReference type="ARBA" id="ARBA00004123"/>
    </source>
</evidence>
<dbReference type="AlphaFoldDB" id="A0A232LUE2"/>
<dbReference type="PROSITE" id="PS50073">
    <property type="entry name" value="COPPER_FIST_2"/>
    <property type="match status" value="1"/>
</dbReference>
<dbReference type="EMBL" id="NPHW01004563">
    <property type="protein sequence ID" value="OXV07781.1"/>
    <property type="molecule type" value="Genomic_DNA"/>
</dbReference>
<dbReference type="GO" id="GO:0000978">
    <property type="term" value="F:RNA polymerase II cis-regulatory region sequence-specific DNA binding"/>
    <property type="evidence" value="ECO:0007669"/>
    <property type="project" value="TreeGrafter"/>
</dbReference>
<evidence type="ECO:0000313" key="10">
    <source>
        <dbReference type="EMBL" id="OXV07781.1"/>
    </source>
</evidence>
<dbReference type="GO" id="GO:0045944">
    <property type="term" value="P:positive regulation of transcription by RNA polymerase II"/>
    <property type="evidence" value="ECO:0007669"/>
    <property type="project" value="TreeGrafter"/>
</dbReference>
<keyword evidence="5" id="KW-0805">Transcription regulation</keyword>
<dbReference type="InterPro" id="IPR001083">
    <property type="entry name" value="Cu_fist_DNA-bd_dom"/>
</dbReference>
<dbReference type="PRINTS" id="PR00617">
    <property type="entry name" value="COPPERFIST"/>
</dbReference>
<evidence type="ECO:0000256" key="2">
    <source>
        <dbReference type="ARBA" id="ARBA00022723"/>
    </source>
</evidence>
<dbReference type="SMART" id="SM01090">
    <property type="entry name" value="Copper-fist"/>
    <property type="match status" value="1"/>
</dbReference>
<keyword evidence="4" id="KW-0186">Copper</keyword>
<dbReference type="GO" id="GO:0005634">
    <property type="term" value="C:nucleus"/>
    <property type="evidence" value="ECO:0007669"/>
    <property type="project" value="UniProtKB-SubCell"/>
</dbReference>
<evidence type="ECO:0000313" key="11">
    <source>
        <dbReference type="Proteomes" id="UP000243515"/>
    </source>
</evidence>
<dbReference type="GO" id="GO:0000981">
    <property type="term" value="F:DNA-binding transcription factor activity, RNA polymerase II-specific"/>
    <property type="evidence" value="ECO:0007669"/>
    <property type="project" value="TreeGrafter"/>
</dbReference>
<comment type="subcellular location">
    <subcellularLocation>
        <location evidence="1">Nucleus</location>
    </subcellularLocation>
</comment>
<dbReference type="PANTHER" id="PTHR28088:SF5">
    <property type="entry name" value="TRANSCRIPTIONAL ACTIVATOR HAA1-RELATED"/>
    <property type="match status" value="1"/>
</dbReference>
<evidence type="ECO:0000256" key="6">
    <source>
        <dbReference type="ARBA" id="ARBA00023163"/>
    </source>
</evidence>
<dbReference type="GO" id="GO:0005507">
    <property type="term" value="F:copper ion binding"/>
    <property type="evidence" value="ECO:0007669"/>
    <property type="project" value="InterPro"/>
</dbReference>
<comment type="caution">
    <text evidence="10">The sequence shown here is derived from an EMBL/GenBank/DDBJ whole genome shotgun (WGS) entry which is preliminary data.</text>
</comment>
<dbReference type="Proteomes" id="UP000243515">
    <property type="component" value="Unassembled WGS sequence"/>
</dbReference>
<feature type="domain" description="Copper-fist" evidence="9">
    <location>
        <begin position="1"/>
        <end position="39"/>
    </location>
</feature>
<dbReference type="PANTHER" id="PTHR28088">
    <property type="entry name" value="TRANSCRIPTIONAL ACTIVATOR HAA1-RELATED"/>
    <property type="match status" value="1"/>
</dbReference>
<sequence>MHIDGEKWACEACVRGHRVSSCRHNDRPLIRINKKGRPFSICCVCRGPCKAREEHSKLNRSKKSDGESDAKSSGKVFNDRCEKTAERRRTQPASFPRIAPQPAPLPSLPERNPTIPSPFPVGNSAMSQSRAVGCNPSQLPNPSSGQFLASTQAYPHISYPIVPPVTLDQTVLSQSAYNFQFPDDSLFPEDPSFSDGSLFQDPGLSGFADLDALPEDWSVYFWSA</sequence>
<dbReference type="GO" id="GO:0006879">
    <property type="term" value="P:intracellular iron ion homeostasis"/>
    <property type="evidence" value="ECO:0007669"/>
    <property type="project" value="TreeGrafter"/>
</dbReference>
<keyword evidence="11" id="KW-1185">Reference proteome</keyword>
<keyword evidence="2" id="KW-0479">Metal-binding</keyword>
<organism evidence="10 11">
    <name type="scientific">Elaphomyces granulatus</name>
    <dbReference type="NCBI Taxonomy" id="519963"/>
    <lineage>
        <taxon>Eukaryota</taxon>
        <taxon>Fungi</taxon>
        <taxon>Dikarya</taxon>
        <taxon>Ascomycota</taxon>
        <taxon>Pezizomycotina</taxon>
        <taxon>Eurotiomycetes</taxon>
        <taxon>Eurotiomycetidae</taxon>
        <taxon>Eurotiales</taxon>
        <taxon>Elaphomycetaceae</taxon>
        <taxon>Elaphomyces</taxon>
    </lineage>
</organism>
<dbReference type="GO" id="GO:0006878">
    <property type="term" value="P:intracellular copper ion homeostasis"/>
    <property type="evidence" value="ECO:0007669"/>
    <property type="project" value="TreeGrafter"/>
</dbReference>
<dbReference type="InterPro" id="IPR051763">
    <property type="entry name" value="Copper_Homeo_Regul"/>
</dbReference>
<evidence type="ECO:0000256" key="8">
    <source>
        <dbReference type="SAM" id="MobiDB-lite"/>
    </source>
</evidence>
<dbReference type="FunFam" id="3.90.430.10:FF:000001">
    <property type="entry name" value="Copper fist DNA-binding protein"/>
    <property type="match status" value="1"/>
</dbReference>
<proteinExistence type="predicted"/>
<dbReference type="SMART" id="SM00412">
    <property type="entry name" value="Cu_FIST"/>
    <property type="match status" value="1"/>
</dbReference>
<protein>
    <recommendedName>
        <fullName evidence="9">Copper-fist domain-containing protein</fullName>
    </recommendedName>
</protein>
<keyword evidence="7" id="KW-0539">Nucleus</keyword>
<accession>A0A232LUE2</accession>
<dbReference type="InterPro" id="IPR036395">
    <property type="entry name" value="Cu_fist_DNA-bd_dom_sf"/>
</dbReference>
<evidence type="ECO:0000256" key="3">
    <source>
        <dbReference type="ARBA" id="ARBA00022833"/>
    </source>
</evidence>
<dbReference type="Pfam" id="PF00649">
    <property type="entry name" value="Copper-fist"/>
    <property type="match status" value="1"/>
</dbReference>
<dbReference type="Gene3D" id="3.90.430.10">
    <property type="entry name" value="Copper fist DNA-binding domain"/>
    <property type="match status" value="1"/>
</dbReference>
<keyword evidence="6" id="KW-0804">Transcription</keyword>
<keyword evidence="3" id="KW-0862">Zinc</keyword>
<evidence type="ECO:0000256" key="7">
    <source>
        <dbReference type="ARBA" id="ARBA00023242"/>
    </source>
</evidence>
<evidence type="ECO:0000256" key="5">
    <source>
        <dbReference type="ARBA" id="ARBA00023015"/>
    </source>
</evidence>
<feature type="compositionally biased region" description="Polar residues" evidence="8">
    <location>
        <begin position="124"/>
        <end position="136"/>
    </location>
</feature>
<evidence type="ECO:0000256" key="4">
    <source>
        <dbReference type="ARBA" id="ARBA00023008"/>
    </source>
</evidence>
<feature type="region of interest" description="Disordered" evidence="8">
    <location>
        <begin position="54"/>
        <end position="136"/>
    </location>
</feature>
<feature type="compositionally biased region" description="Basic and acidic residues" evidence="8">
    <location>
        <begin position="54"/>
        <end position="89"/>
    </location>
</feature>
<name>A0A232LUE2_9EURO</name>
<reference evidence="10 11" key="1">
    <citation type="journal article" date="2015" name="Environ. Microbiol.">
        <title>Metagenome sequence of Elaphomyces granulatus from sporocarp tissue reveals Ascomycota ectomycorrhizal fingerprints of genome expansion and a Proteobacteria-rich microbiome.</title>
        <authorList>
            <person name="Quandt C.A."/>
            <person name="Kohler A."/>
            <person name="Hesse C.N."/>
            <person name="Sharpton T.J."/>
            <person name="Martin F."/>
            <person name="Spatafora J.W."/>
        </authorList>
    </citation>
    <scope>NUCLEOTIDE SEQUENCE [LARGE SCALE GENOMIC DNA]</scope>
    <source>
        <strain evidence="10 11">OSC145934</strain>
    </source>
</reference>
<dbReference type="SUPFAM" id="SSF57879">
    <property type="entry name" value="Zinc domain conserved in yeast copper-regulated transcription factors"/>
    <property type="match status" value="1"/>
</dbReference>
<gene>
    <name evidence="10" type="ORF">Egran_04456</name>
</gene>